<evidence type="ECO:0000313" key="12">
    <source>
        <dbReference type="Proteomes" id="UP000187464"/>
    </source>
</evidence>
<dbReference type="SUPFAM" id="SSF74650">
    <property type="entry name" value="Galactose mutarotase-like"/>
    <property type="match status" value="1"/>
</dbReference>
<evidence type="ECO:0000256" key="7">
    <source>
        <dbReference type="SAM" id="SignalP"/>
    </source>
</evidence>
<dbReference type="InterPro" id="IPR004103">
    <property type="entry name" value="Lyase_8_C"/>
</dbReference>
<evidence type="ECO:0000256" key="1">
    <source>
        <dbReference type="ARBA" id="ARBA00001913"/>
    </source>
</evidence>
<name>A0A1R3T9G7_9BACT</name>
<keyword evidence="12" id="KW-1185">Reference proteome</keyword>
<dbReference type="GO" id="GO:0030246">
    <property type="term" value="F:carbohydrate binding"/>
    <property type="evidence" value="ECO:0007669"/>
    <property type="project" value="InterPro"/>
</dbReference>
<evidence type="ECO:0000256" key="2">
    <source>
        <dbReference type="ARBA" id="ARBA00006699"/>
    </source>
</evidence>
<dbReference type="InterPro" id="IPR014718">
    <property type="entry name" value="GH-type_carb-bd"/>
</dbReference>
<dbReference type="Gene3D" id="2.60.220.10">
    <property type="entry name" value="Polysaccharide lyase family 8-like, C-terminal"/>
    <property type="match status" value="1"/>
</dbReference>
<sequence length="742" mass="82867">MIRRLIVILGILLLCSGAATAGVNTPADVKVIKARVLKSLMVPHGDDSRVERLVDSIRDDGTWPGIDYKDVSNEGFRHTVHLGNMVLLARAYQVKPSKFYKNRKVRNTIELALKHWVENDYICDNWWHNEVGTPTQLVNLMLITGDDLSKDLVVKTQPIIGRAHIDAPGARPGGDRIKIAGIQAKNMLFIGDGETFEKVIGVIENEIKYVEWIGREYGYTYRLHEGGFSNRSAGGRGIQYGNSFHHRTDGVNNTLSYGLGYADSFIEWAVYTAGTGYAFSEDKIARLVDYFLDGICKMAAFGKYPDPGAKNREVSRHGSLRPFSTRSAEDLLKTTCYRAGELQEIVNIRANDGIKPTLSHATFFWNTEHFAYQRPEWYTSVRMYSTRTYNMEVGYNSEGLLNHHRGDGTNHISRTGEEYSDIFPVFDYQKVPGATIMQKEELPPPGQIQKIGLTDFVGAVTDGTYGAVAFDFKSPHDPLIARKSWFFFDDEYVCLGAGISGRQQLPVVTTLNQCLLRGDVVISSGNQHAVIAKGEREHENVDWVFHDGIGYVFPESTKVSLTNDSATGSWWDINKQTSTPKEKVSMEVFKLWLDHGMRPSDATYEYIVVPATSLEKMRQNNATKNIDILVNTPYVQAVRHTGTDICQAVFYKGGEVNIGDNLTLSSDNPGIVMVKMKNGAITKISVSDPNRELTRFNLFVSVRIEGGGDNWHAVWHAAKGGSHIVIELPYGNYAGDSVTIEF</sequence>
<reference evidence="11 12" key="1">
    <citation type="submission" date="2016-08" db="EMBL/GenBank/DDBJ databases">
        <authorList>
            <person name="Seilhamer J.J."/>
        </authorList>
    </citation>
    <scope>NUCLEOTIDE SEQUENCE [LARGE SCALE GENOMIC DNA]</scope>
    <source>
        <strain evidence="11">M3/6</strain>
    </source>
</reference>
<dbReference type="EMBL" id="LT605205">
    <property type="protein sequence ID" value="SCD21938.1"/>
    <property type="molecule type" value="Genomic_DNA"/>
</dbReference>
<dbReference type="Pfam" id="PF02884">
    <property type="entry name" value="Lyase_8_C"/>
    <property type="match status" value="1"/>
</dbReference>
<dbReference type="AlphaFoldDB" id="A0A1R3T9G7"/>
<evidence type="ECO:0000259" key="9">
    <source>
        <dbReference type="Pfam" id="PF02884"/>
    </source>
</evidence>
<dbReference type="GO" id="GO:0016837">
    <property type="term" value="F:carbon-oxygen lyase activity, acting on polysaccharides"/>
    <property type="evidence" value="ECO:0007669"/>
    <property type="project" value="UniProtKB-ARBA"/>
</dbReference>
<evidence type="ECO:0000256" key="5">
    <source>
        <dbReference type="ARBA" id="ARBA00022837"/>
    </source>
</evidence>
<dbReference type="InterPro" id="IPR038970">
    <property type="entry name" value="Lyase_8"/>
</dbReference>
<dbReference type="InterPro" id="IPR011013">
    <property type="entry name" value="Gal_mutarotase_sf_dom"/>
</dbReference>
<comment type="similarity">
    <text evidence="2">Belongs to the polysaccharide lyase 8 family.</text>
</comment>
<organism evidence="11 12">
    <name type="scientific">Proteiniphilum saccharofermentans</name>
    <dbReference type="NCBI Taxonomy" id="1642647"/>
    <lineage>
        <taxon>Bacteria</taxon>
        <taxon>Pseudomonadati</taxon>
        <taxon>Bacteroidota</taxon>
        <taxon>Bacteroidia</taxon>
        <taxon>Bacteroidales</taxon>
        <taxon>Dysgonomonadaceae</taxon>
        <taxon>Proteiniphilum</taxon>
    </lineage>
</organism>
<feature type="domain" description="Polysaccharide lyase 8 N-terminal alpha-helical" evidence="10">
    <location>
        <begin position="60"/>
        <end position="185"/>
    </location>
</feature>
<accession>A0A1R3T9G7</accession>
<dbReference type="Gene3D" id="1.50.10.100">
    <property type="entry name" value="Chondroitin AC/alginate lyase"/>
    <property type="match status" value="1"/>
</dbReference>
<feature type="domain" description="Polysaccharide lyase family 8 central" evidence="8">
    <location>
        <begin position="363"/>
        <end position="613"/>
    </location>
</feature>
<dbReference type="PANTHER" id="PTHR38481:SF1">
    <property type="entry name" value="HYALURONATE LYASE"/>
    <property type="match status" value="1"/>
</dbReference>
<keyword evidence="5" id="KW-0106">Calcium</keyword>
<feature type="domain" description="Polysaccharide lyase family 8 C-terminal" evidence="9">
    <location>
        <begin position="628"/>
        <end position="694"/>
    </location>
</feature>
<evidence type="ECO:0000256" key="3">
    <source>
        <dbReference type="ARBA" id="ARBA00011245"/>
    </source>
</evidence>
<feature type="chain" id="PRO_5012616375" evidence="7">
    <location>
        <begin position="22"/>
        <end position="742"/>
    </location>
</feature>
<keyword evidence="4 7" id="KW-0732">Signal</keyword>
<dbReference type="SUPFAM" id="SSF49863">
    <property type="entry name" value="Hyaluronate lyase-like, C-terminal domain"/>
    <property type="match status" value="1"/>
</dbReference>
<dbReference type="RefSeq" id="WP_076931669.1">
    <property type="nucleotide sequence ID" value="NZ_LT605205.1"/>
</dbReference>
<dbReference type="STRING" id="1642647.PSM36_3149"/>
<evidence type="ECO:0000259" key="10">
    <source>
        <dbReference type="Pfam" id="PF08124"/>
    </source>
</evidence>
<feature type="signal peptide" evidence="7">
    <location>
        <begin position="1"/>
        <end position="21"/>
    </location>
</feature>
<gene>
    <name evidence="11" type="ORF">PSM36_3149</name>
</gene>
<comment type="cofactor">
    <cofactor evidence="1">
        <name>Ca(2+)</name>
        <dbReference type="ChEBI" id="CHEBI:29108"/>
    </cofactor>
</comment>
<dbReference type="KEGG" id="psac:PSM36_3149"/>
<evidence type="ECO:0000313" key="11">
    <source>
        <dbReference type="EMBL" id="SCD21938.1"/>
    </source>
</evidence>
<evidence type="ECO:0000259" key="8">
    <source>
        <dbReference type="Pfam" id="PF02278"/>
    </source>
</evidence>
<comment type="subunit">
    <text evidence="3">Monomer.</text>
</comment>
<dbReference type="Gene3D" id="2.70.98.10">
    <property type="match status" value="1"/>
</dbReference>
<dbReference type="InterPro" id="IPR008929">
    <property type="entry name" value="Chondroitin_lyas"/>
</dbReference>
<dbReference type="GO" id="GO:0005975">
    <property type="term" value="P:carbohydrate metabolic process"/>
    <property type="evidence" value="ECO:0007669"/>
    <property type="project" value="InterPro"/>
</dbReference>
<dbReference type="InterPro" id="IPR003159">
    <property type="entry name" value="Lyase_8_central_dom"/>
</dbReference>
<proteinExistence type="inferred from homology"/>
<dbReference type="InterPro" id="IPR011071">
    <property type="entry name" value="Lyase_8-like_C"/>
</dbReference>
<evidence type="ECO:0000256" key="6">
    <source>
        <dbReference type="ARBA" id="ARBA00023239"/>
    </source>
</evidence>
<keyword evidence="6 11" id="KW-0456">Lyase</keyword>
<dbReference type="GO" id="GO:0005576">
    <property type="term" value="C:extracellular region"/>
    <property type="evidence" value="ECO:0007669"/>
    <property type="project" value="InterPro"/>
</dbReference>
<dbReference type="PANTHER" id="PTHR38481">
    <property type="entry name" value="HYALURONATE LYASE"/>
    <property type="match status" value="1"/>
</dbReference>
<dbReference type="SUPFAM" id="SSF48230">
    <property type="entry name" value="Chondroitin AC/alginate lyase"/>
    <property type="match status" value="1"/>
</dbReference>
<dbReference type="InterPro" id="IPR012970">
    <property type="entry name" value="Lyase_8_alpha_N"/>
</dbReference>
<evidence type="ECO:0000256" key="4">
    <source>
        <dbReference type="ARBA" id="ARBA00022729"/>
    </source>
</evidence>
<dbReference type="Pfam" id="PF08124">
    <property type="entry name" value="Lyase_8_N"/>
    <property type="match status" value="1"/>
</dbReference>
<protein>
    <submittedName>
        <fullName evidence="11">Glycosaminoglycan (GAG) polysaccharide lyase family</fullName>
    </submittedName>
</protein>
<dbReference type="Pfam" id="PF02278">
    <property type="entry name" value="Lyase_8"/>
    <property type="match status" value="1"/>
</dbReference>
<dbReference type="Proteomes" id="UP000187464">
    <property type="component" value="Chromosome I"/>
</dbReference>